<organism evidence="1">
    <name type="scientific">Latid herpesvirus 1</name>
    <dbReference type="NCBI Taxonomy" id="3096545"/>
    <lineage>
        <taxon>Viruses</taxon>
        <taxon>Duplodnaviria</taxon>
        <taxon>Heunggongvirae</taxon>
        <taxon>Peploviricota</taxon>
        <taxon>Herviviricetes</taxon>
        <taxon>Herpesvirales</taxon>
    </lineage>
</organism>
<dbReference type="EMBL" id="BK064844">
    <property type="protein sequence ID" value="DBA59426.1"/>
    <property type="molecule type" value="Genomic_DNA"/>
</dbReference>
<evidence type="ECO:0000313" key="1">
    <source>
        <dbReference type="EMBL" id="DBA59426.1"/>
    </source>
</evidence>
<reference evidence="1" key="1">
    <citation type="submission" date="2023-06" db="EMBL/GenBank/DDBJ databases">
        <authorList>
            <person name="Mercer L.K."/>
            <person name="Harding E.F."/>
            <person name="Sridhar T."/>
            <person name="White P.A."/>
        </authorList>
    </citation>
    <scope>NUCLEOTIDE SEQUENCE</scope>
</reference>
<proteinExistence type="predicted"/>
<name>A0AB33V6N3_9VIRU</name>
<protein>
    <submittedName>
        <fullName evidence="1">ORF41</fullName>
    </submittedName>
</protein>
<reference evidence="1" key="2">
    <citation type="journal article" date="2024" name="Virology">
        <title>Novel viruses discovered in metatranscriptomic analysis of farmed barramundi in Asia and Australia.</title>
        <authorList>
            <person name="Mercer L.K."/>
            <person name="Harding E.F."/>
            <person name="Sridhar T."/>
            <person name="White P.A."/>
        </authorList>
    </citation>
    <scope>NUCLEOTIDE SEQUENCE</scope>
</reference>
<sequence>MYFKEFAELVGEGDELPYKLHFVMYVGDGILKLAPLCKRGKKLSLNKKIPVTISAAGYLDPFMCYVPRSGGCWTLVFLRSIPLVIVNSVCSSLKLPAVTSALKEVNSFDVAWVSGLKMVSDREGVKRGLGQRIALVRSLREAHPADYSILERLPHRFEGLYTTVSSATFFNPTGTPEFLARFDSTFDPENGGAVGADLPPVRFARCAGSCVRQGELYDITAEVIGAMRKFYAENCSMRTPSMSTVVQLVLARKEYAGLHHRVTFSEFFHRPWNPCIAAVMGLLVFNVFMGKSSLCA</sequence>
<accession>A0AB33V6N3</accession>